<evidence type="ECO:0000259" key="9">
    <source>
        <dbReference type="Pfam" id="PF00324"/>
    </source>
</evidence>
<gene>
    <name evidence="10" type="ORF">F993_03296</name>
</gene>
<dbReference type="Proteomes" id="UP000013034">
    <property type="component" value="Unassembled WGS sequence"/>
</dbReference>
<keyword evidence="5" id="KW-0029">Amino-acid transport</keyword>
<dbReference type="PANTHER" id="PTHR43495:SF2">
    <property type="entry name" value="D-SERINE_D-ALANINE_GLYCINE TRANSPORTER"/>
    <property type="match status" value="1"/>
</dbReference>
<evidence type="ECO:0000256" key="3">
    <source>
        <dbReference type="ARBA" id="ARBA00022475"/>
    </source>
</evidence>
<dbReference type="InterPro" id="IPR004840">
    <property type="entry name" value="Amino_acid_permease_CS"/>
</dbReference>
<dbReference type="PROSITE" id="PS00218">
    <property type="entry name" value="AMINO_ACID_PERMEASE_1"/>
    <property type="match status" value="1"/>
</dbReference>
<dbReference type="EMBL" id="APOI01000029">
    <property type="protein sequence ID" value="ENU22021.1"/>
    <property type="molecule type" value="Genomic_DNA"/>
</dbReference>
<accession>A0ABN0JA23</accession>
<keyword evidence="4 8" id="KW-0812">Transmembrane</keyword>
<feature type="transmembrane region" description="Helical" evidence="8">
    <location>
        <begin position="93"/>
        <end position="114"/>
    </location>
</feature>
<sequence length="141" mass="15864">MTVTSHQSEGEQSPQDLQRKLSNRHLQLIAIGGAIGTGLFMGSGKTISLAGPSILFIYMIIGGMFFFLMRALGELLLANLHYKSFVDMAHDLIGPWAGYYMGWTYWLGCAGWYCRSSRRDQLSHLLAARRHHVYPNWSGCH</sequence>
<protein>
    <submittedName>
        <fullName evidence="10">D-serine/D-alanine/glycine transporter</fullName>
    </submittedName>
</protein>
<keyword evidence="11" id="KW-1185">Reference proteome</keyword>
<dbReference type="PANTHER" id="PTHR43495">
    <property type="entry name" value="GABA PERMEASE"/>
    <property type="match status" value="1"/>
</dbReference>
<evidence type="ECO:0000313" key="10">
    <source>
        <dbReference type="EMBL" id="ENU22021.1"/>
    </source>
</evidence>
<comment type="caution">
    <text evidence="10">The sequence shown here is derived from an EMBL/GenBank/DDBJ whole genome shotgun (WGS) entry which is preliminary data.</text>
</comment>
<keyword evidence="6 8" id="KW-1133">Transmembrane helix</keyword>
<dbReference type="InterPro" id="IPR004841">
    <property type="entry name" value="AA-permease/SLC12A_dom"/>
</dbReference>
<keyword evidence="7 8" id="KW-0472">Membrane</keyword>
<evidence type="ECO:0000256" key="5">
    <source>
        <dbReference type="ARBA" id="ARBA00022970"/>
    </source>
</evidence>
<evidence type="ECO:0000256" key="2">
    <source>
        <dbReference type="ARBA" id="ARBA00022448"/>
    </source>
</evidence>
<evidence type="ECO:0000256" key="1">
    <source>
        <dbReference type="ARBA" id="ARBA00004651"/>
    </source>
</evidence>
<evidence type="ECO:0000256" key="6">
    <source>
        <dbReference type="ARBA" id="ARBA00022989"/>
    </source>
</evidence>
<evidence type="ECO:0000256" key="4">
    <source>
        <dbReference type="ARBA" id="ARBA00022692"/>
    </source>
</evidence>
<keyword evidence="2" id="KW-0813">Transport</keyword>
<evidence type="ECO:0000256" key="8">
    <source>
        <dbReference type="SAM" id="Phobius"/>
    </source>
</evidence>
<evidence type="ECO:0000313" key="11">
    <source>
        <dbReference type="Proteomes" id="UP000013034"/>
    </source>
</evidence>
<keyword evidence="3" id="KW-1003">Cell membrane</keyword>
<reference evidence="10 11" key="1">
    <citation type="submission" date="2013-02" db="EMBL/GenBank/DDBJ databases">
        <title>The Genome Sequence of Acinetobacter sp. NIPH 809.</title>
        <authorList>
            <consortium name="The Broad Institute Genome Sequencing Platform"/>
            <consortium name="The Broad Institute Genome Sequencing Center for Infectious Disease"/>
            <person name="Cerqueira G."/>
            <person name="Feldgarden M."/>
            <person name="Courvalin P."/>
            <person name="Perichon B."/>
            <person name="Grillot-Courvalin C."/>
            <person name="Clermont D."/>
            <person name="Rocha E."/>
            <person name="Yoon E.-J."/>
            <person name="Nemec A."/>
            <person name="Walker B."/>
            <person name="Young S.K."/>
            <person name="Zeng Q."/>
            <person name="Gargeya S."/>
            <person name="Fitzgerald M."/>
            <person name="Haas B."/>
            <person name="Abouelleil A."/>
            <person name="Alvarado L."/>
            <person name="Arachchi H.M."/>
            <person name="Berlin A.M."/>
            <person name="Chapman S.B."/>
            <person name="Dewar J."/>
            <person name="Goldberg J."/>
            <person name="Griggs A."/>
            <person name="Gujja S."/>
            <person name="Hansen M."/>
            <person name="Howarth C."/>
            <person name="Imamovic A."/>
            <person name="Larimer J."/>
            <person name="McCowan C."/>
            <person name="Murphy C."/>
            <person name="Neiman D."/>
            <person name="Pearson M."/>
            <person name="Priest M."/>
            <person name="Roberts A."/>
            <person name="Saif S."/>
            <person name="Shea T."/>
            <person name="Sisk P."/>
            <person name="Sykes S."/>
            <person name="Wortman J."/>
            <person name="Nusbaum C."/>
            <person name="Birren B."/>
        </authorList>
    </citation>
    <scope>NUCLEOTIDE SEQUENCE [LARGE SCALE GENOMIC DNA]</scope>
    <source>
        <strain evidence="10 11">NIPH 809</strain>
    </source>
</reference>
<proteinExistence type="predicted"/>
<dbReference type="Pfam" id="PF00324">
    <property type="entry name" value="AA_permease"/>
    <property type="match status" value="1"/>
</dbReference>
<comment type="subcellular location">
    <subcellularLocation>
        <location evidence="1">Cell membrane</location>
        <topology evidence="1">Multi-pass membrane protein</topology>
    </subcellularLocation>
</comment>
<feature type="domain" description="Amino acid permease/ SLC12A" evidence="9">
    <location>
        <begin position="25"/>
        <end position="107"/>
    </location>
</feature>
<feature type="transmembrane region" description="Helical" evidence="8">
    <location>
        <begin position="54"/>
        <end position="73"/>
    </location>
</feature>
<dbReference type="Gene3D" id="1.20.1740.10">
    <property type="entry name" value="Amino acid/polyamine transporter I"/>
    <property type="match status" value="1"/>
</dbReference>
<organism evidence="10 11">
    <name type="scientific">Acinetobacter proteolyticus</name>
    <dbReference type="NCBI Taxonomy" id="1776741"/>
    <lineage>
        <taxon>Bacteria</taxon>
        <taxon>Pseudomonadati</taxon>
        <taxon>Pseudomonadota</taxon>
        <taxon>Gammaproteobacteria</taxon>
        <taxon>Moraxellales</taxon>
        <taxon>Moraxellaceae</taxon>
        <taxon>Acinetobacter</taxon>
    </lineage>
</organism>
<evidence type="ECO:0000256" key="7">
    <source>
        <dbReference type="ARBA" id="ARBA00023136"/>
    </source>
</evidence>
<name>A0ABN0JA23_9GAMM</name>
<feature type="transmembrane region" description="Helical" evidence="8">
    <location>
        <begin position="25"/>
        <end position="42"/>
    </location>
</feature>